<proteinExistence type="predicted"/>
<name>A0A7K3WU13_9FLAO</name>
<evidence type="ECO:0000313" key="2">
    <source>
        <dbReference type="Proteomes" id="UP000486602"/>
    </source>
</evidence>
<dbReference type="EMBL" id="JAAGVY010000043">
    <property type="protein sequence ID" value="NEN25169.1"/>
    <property type="molecule type" value="Genomic_DNA"/>
</dbReference>
<accession>A0A7K3WU13</accession>
<keyword evidence="2" id="KW-1185">Reference proteome</keyword>
<protein>
    <submittedName>
        <fullName evidence="1">Uncharacterized protein</fullName>
    </submittedName>
</protein>
<dbReference type="Proteomes" id="UP000486602">
    <property type="component" value="Unassembled WGS sequence"/>
</dbReference>
<dbReference type="RefSeq" id="WP_163286628.1">
    <property type="nucleotide sequence ID" value="NZ_JAAGVY010000043.1"/>
</dbReference>
<sequence>MDSLISGSRYITTFASKDSISEELGKIEGTFEFSVANEENDLIIHIITDGAFRFKVPNIW</sequence>
<dbReference type="AlphaFoldDB" id="A0A7K3WU13"/>
<evidence type="ECO:0000313" key="1">
    <source>
        <dbReference type="EMBL" id="NEN25169.1"/>
    </source>
</evidence>
<organism evidence="1 2">
    <name type="scientific">Cryomorpha ignava</name>
    <dbReference type="NCBI Taxonomy" id="101383"/>
    <lineage>
        <taxon>Bacteria</taxon>
        <taxon>Pseudomonadati</taxon>
        <taxon>Bacteroidota</taxon>
        <taxon>Flavobacteriia</taxon>
        <taxon>Flavobacteriales</taxon>
        <taxon>Cryomorphaceae</taxon>
        <taxon>Cryomorpha</taxon>
    </lineage>
</organism>
<gene>
    <name evidence="1" type="ORF">G3O08_16835</name>
</gene>
<comment type="caution">
    <text evidence="1">The sequence shown here is derived from an EMBL/GenBank/DDBJ whole genome shotgun (WGS) entry which is preliminary data.</text>
</comment>
<reference evidence="1 2" key="1">
    <citation type="submission" date="2020-02" db="EMBL/GenBank/DDBJ databases">
        <title>Out from the shadows clarifying the taxonomy of the family Cryomorphaceae and related taxa by utilizing the GTDB taxonomic framework.</title>
        <authorList>
            <person name="Bowman J.P."/>
        </authorList>
    </citation>
    <scope>NUCLEOTIDE SEQUENCE [LARGE SCALE GENOMIC DNA]</scope>
    <source>
        <strain evidence="1 2">QSSC 1-22</strain>
    </source>
</reference>